<dbReference type="Gene3D" id="3.40.50.620">
    <property type="entry name" value="HUPs"/>
    <property type="match status" value="1"/>
</dbReference>
<evidence type="ECO:0000313" key="3">
    <source>
        <dbReference type="Proteomes" id="UP000287352"/>
    </source>
</evidence>
<accession>A0A402A0L8</accession>
<evidence type="ECO:0000259" key="1">
    <source>
        <dbReference type="Pfam" id="PF00582"/>
    </source>
</evidence>
<dbReference type="CDD" id="cd00293">
    <property type="entry name" value="USP-like"/>
    <property type="match status" value="1"/>
</dbReference>
<dbReference type="Pfam" id="PF00582">
    <property type="entry name" value="Usp"/>
    <property type="match status" value="1"/>
</dbReference>
<name>A0A402A0L8_9CHLR</name>
<gene>
    <name evidence="2" type="ORF">KTT_25490</name>
</gene>
<reference evidence="3" key="1">
    <citation type="submission" date="2018-12" db="EMBL/GenBank/DDBJ databases">
        <title>Tengunoibacter tsumagoiensis gen. nov., sp. nov., Dictyobacter kobayashii sp. nov., D. alpinus sp. nov., and D. joshuensis sp. nov. and description of Dictyobacteraceae fam. nov. within the order Ktedonobacterales isolated from Tengu-no-mugimeshi.</title>
        <authorList>
            <person name="Wang C.M."/>
            <person name="Zheng Y."/>
            <person name="Sakai Y."/>
            <person name="Toyoda A."/>
            <person name="Minakuchi Y."/>
            <person name="Abe K."/>
            <person name="Yokota A."/>
            <person name="Yabe S."/>
        </authorList>
    </citation>
    <scope>NUCLEOTIDE SEQUENCE [LARGE SCALE GENOMIC DNA]</scope>
    <source>
        <strain evidence="3">Uno3</strain>
    </source>
</reference>
<dbReference type="InterPro" id="IPR006016">
    <property type="entry name" value="UspA"/>
</dbReference>
<dbReference type="EMBL" id="BIFR01000001">
    <property type="protein sequence ID" value="GCE12690.1"/>
    <property type="molecule type" value="Genomic_DNA"/>
</dbReference>
<dbReference type="InterPro" id="IPR014729">
    <property type="entry name" value="Rossmann-like_a/b/a_fold"/>
</dbReference>
<feature type="domain" description="UspA" evidence="1">
    <location>
        <begin position="2"/>
        <end position="150"/>
    </location>
</feature>
<comment type="caution">
    <text evidence="2">The sequence shown here is derived from an EMBL/GenBank/DDBJ whole genome shotgun (WGS) entry which is preliminary data.</text>
</comment>
<protein>
    <recommendedName>
        <fullName evidence="1">UspA domain-containing protein</fullName>
    </recommendedName>
</protein>
<dbReference type="SUPFAM" id="SSF52402">
    <property type="entry name" value="Adenine nucleotide alpha hydrolases-like"/>
    <property type="match status" value="1"/>
</dbReference>
<dbReference type="RefSeq" id="WP_161975466.1">
    <property type="nucleotide sequence ID" value="NZ_BIFR01000001.1"/>
</dbReference>
<dbReference type="Proteomes" id="UP000287352">
    <property type="component" value="Unassembled WGS sequence"/>
</dbReference>
<sequence length="163" mass="18120">MRVLCCLDGHNSQEISQAITTLQPMKKLTLGLLYVLDESPTRELERQRGLSLEEPPTTGAIRQKESQQLKVQQMHDILAEGQRTLPMAQVLQRSGLPEHEIVLEAAAWKADLILLCARSAQTPILIGPRALGHVARFVVEHAPCSVLLLRSFRQPVQLPVPTP</sequence>
<proteinExistence type="predicted"/>
<keyword evidence="3" id="KW-1185">Reference proteome</keyword>
<evidence type="ECO:0000313" key="2">
    <source>
        <dbReference type="EMBL" id="GCE12690.1"/>
    </source>
</evidence>
<organism evidence="2 3">
    <name type="scientific">Tengunoibacter tsumagoiensis</name>
    <dbReference type="NCBI Taxonomy" id="2014871"/>
    <lineage>
        <taxon>Bacteria</taxon>
        <taxon>Bacillati</taxon>
        <taxon>Chloroflexota</taxon>
        <taxon>Ktedonobacteria</taxon>
        <taxon>Ktedonobacterales</taxon>
        <taxon>Dictyobacteraceae</taxon>
        <taxon>Tengunoibacter</taxon>
    </lineage>
</organism>
<dbReference type="AlphaFoldDB" id="A0A402A0L8"/>